<proteinExistence type="predicted"/>
<dbReference type="EMBL" id="LGRX02033759">
    <property type="protein sequence ID" value="KAK3240026.1"/>
    <property type="molecule type" value="Genomic_DNA"/>
</dbReference>
<comment type="caution">
    <text evidence="2">The sequence shown here is derived from an EMBL/GenBank/DDBJ whole genome shotgun (WGS) entry which is preliminary data.</text>
</comment>
<evidence type="ECO:0000313" key="3">
    <source>
        <dbReference type="Proteomes" id="UP001190700"/>
    </source>
</evidence>
<organism evidence="2 3">
    <name type="scientific">Cymbomonas tetramitiformis</name>
    <dbReference type="NCBI Taxonomy" id="36881"/>
    <lineage>
        <taxon>Eukaryota</taxon>
        <taxon>Viridiplantae</taxon>
        <taxon>Chlorophyta</taxon>
        <taxon>Pyramimonadophyceae</taxon>
        <taxon>Pyramimonadales</taxon>
        <taxon>Pyramimonadaceae</taxon>
        <taxon>Cymbomonas</taxon>
    </lineage>
</organism>
<accession>A0AAE0BNT0</accession>
<reference evidence="2 3" key="1">
    <citation type="journal article" date="2015" name="Genome Biol. Evol.">
        <title>Comparative Genomics of a Bacterivorous Green Alga Reveals Evolutionary Causalities and Consequences of Phago-Mixotrophic Mode of Nutrition.</title>
        <authorList>
            <person name="Burns J.A."/>
            <person name="Paasch A."/>
            <person name="Narechania A."/>
            <person name="Kim E."/>
        </authorList>
    </citation>
    <scope>NUCLEOTIDE SEQUENCE [LARGE SCALE GENOMIC DNA]</scope>
    <source>
        <strain evidence="2 3">PLY_AMNH</strain>
    </source>
</reference>
<evidence type="ECO:0000256" key="1">
    <source>
        <dbReference type="SAM" id="MobiDB-lite"/>
    </source>
</evidence>
<dbReference type="AlphaFoldDB" id="A0AAE0BNT0"/>
<protein>
    <submittedName>
        <fullName evidence="2">Uncharacterized protein</fullName>
    </submittedName>
</protein>
<keyword evidence="3" id="KW-1185">Reference proteome</keyword>
<dbReference type="Proteomes" id="UP001190700">
    <property type="component" value="Unassembled WGS sequence"/>
</dbReference>
<name>A0AAE0BNT0_9CHLO</name>
<sequence>MTGLNAVEVPRAEVIEQGADLEHGPDKLRGRQLLSFFADHGWYVGRVMGCRSHSVVGHLFAVCYTNGDKEELTWRQLCPKLLPIAPVSEEEAGIGEWARAVTVAAQAPSSSAGGLEPQAAGSSVNNAGARIIGPQVCRYHVSTLQPPLAMAGGITDVGRSAVDTTTSDDRGDLLKDRALAIAPAVEHWCHPSDPTAAPANPMTATLGSTPLQQAVSRGASRASVEVTSADDNHMADDERPKEAAVPDLHAAVAENFAGSGDKYGGPTVPAGGAATTTLSKDTAEVAENSMPRAARLTAAPKQLEAAPSIASHTGEAGAARLTAAPNQPKAALSTALHTGEASAARLTAAPNQPKAAPSIALHTGEASVARLTAAPKQL</sequence>
<evidence type="ECO:0000313" key="2">
    <source>
        <dbReference type="EMBL" id="KAK3240026.1"/>
    </source>
</evidence>
<gene>
    <name evidence="2" type="ORF">CYMTET_50103</name>
</gene>
<feature type="region of interest" description="Disordered" evidence="1">
    <location>
        <begin position="211"/>
        <end position="244"/>
    </location>
</feature>
<feature type="compositionally biased region" description="Basic and acidic residues" evidence="1">
    <location>
        <begin position="230"/>
        <end position="244"/>
    </location>
</feature>